<comment type="function">
    <text evidence="9">Channel that opens in response to stretch forces in the membrane lipid bilayer. May participate in the regulation of osmotic pressure changes within the cell.</text>
</comment>
<dbReference type="PANTHER" id="PTHR30266">
    <property type="entry name" value="MECHANOSENSITIVE CHANNEL MSCL"/>
    <property type="match status" value="1"/>
</dbReference>
<evidence type="ECO:0000256" key="3">
    <source>
        <dbReference type="ARBA" id="ARBA00022475"/>
    </source>
</evidence>
<dbReference type="Pfam" id="PF01741">
    <property type="entry name" value="MscL"/>
    <property type="match status" value="1"/>
</dbReference>
<evidence type="ECO:0000256" key="4">
    <source>
        <dbReference type="ARBA" id="ARBA00022692"/>
    </source>
</evidence>
<dbReference type="GO" id="GO:0005886">
    <property type="term" value="C:plasma membrane"/>
    <property type="evidence" value="ECO:0007669"/>
    <property type="project" value="UniProtKB-SubCell"/>
</dbReference>
<feature type="transmembrane region" description="Helical" evidence="9">
    <location>
        <begin position="70"/>
        <end position="91"/>
    </location>
</feature>
<accession>A0A1C4AUW7</accession>
<keyword evidence="5 9" id="KW-1133">Transmembrane helix</keyword>
<comment type="subunit">
    <text evidence="9">Homopentamer.</text>
</comment>
<evidence type="ECO:0000256" key="2">
    <source>
        <dbReference type="ARBA" id="ARBA00022448"/>
    </source>
</evidence>
<evidence type="ECO:0000313" key="11">
    <source>
        <dbReference type="Proteomes" id="UP000181997"/>
    </source>
</evidence>
<gene>
    <name evidence="9" type="primary">mscL</name>
    <name evidence="10" type="ORF">GA0061094_1642</name>
</gene>
<dbReference type="InterPro" id="IPR001185">
    <property type="entry name" value="MS_channel"/>
</dbReference>
<keyword evidence="8 9" id="KW-0407">Ion channel</keyword>
<dbReference type="AlphaFoldDB" id="A0A1C4AUW7"/>
<proteinExistence type="inferred from homology"/>
<evidence type="ECO:0000313" key="10">
    <source>
        <dbReference type="EMBL" id="SCB98403.1"/>
    </source>
</evidence>
<keyword evidence="6 9" id="KW-0406">Ion transport</keyword>
<keyword evidence="7 9" id="KW-0472">Membrane</keyword>
<evidence type="ECO:0000256" key="7">
    <source>
        <dbReference type="ARBA" id="ARBA00023136"/>
    </source>
</evidence>
<dbReference type="Gene3D" id="1.10.1200.120">
    <property type="entry name" value="Large-conductance mechanosensitive channel, MscL, domain 1"/>
    <property type="match status" value="1"/>
</dbReference>
<keyword evidence="2 9" id="KW-0813">Transport</keyword>
<comment type="subcellular location">
    <subcellularLocation>
        <location evidence="9">Cell membrane</location>
        <topology evidence="9">Multi-pass membrane protein</topology>
    </subcellularLocation>
    <subcellularLocation>
        <location evidence="1">Membrane</location>
        <topology evidence="1">Multi-pass membrane protein</topology>
    </subcellularLocation>
</comment>
<dbReference type="SUPFAM" id="SSF81330">
    <property type="entry name" value="Gated mechanosensitive channel"/>
    <property type="match status" value="1"/>
</dbReference>
<keyword evidence="11" id="KW-1185">Reference proteome</keyword>
<sequence length="154" mass="17645">MMWREFKQFISRGNVFDLAIAVIIGAAFGKIVESLVEDIMMPIVGILFGGVNFEGLNLRVRAEVIEIGKFIQTTVDFLLVAASIFFMIKVFNRLKGGEEQYKVKQTTNLEVLQEIRDLLKIERTHDPLHLKDPLQPPVTKSGMKIHFKNKRNEK</sequence>
<dbReference type="InterPro" id="IPR036019">
    <property type="entry name" value="MscL_channel"/>
</dbReference>
<evidence type="ECO:0000256" key="1">
    <source>
        <dbReference type="ARBA" id="ARBA00004141"/>
    </source>
</evidence>
<dbReference type="EMBL" id="FMAU01000002">
    <property type="protein sequence ID" value="SCB98403.1"/>
    <property type="molecule type" value="Genomic_DNA"/>
</dbReference>
<evidence type="ECO:0000256" key="6">
    <source>
        <dbReference type="ARBA" id="ARBA00023065"/>
    </source>
</evidence>
<comment type="caution">
    <text evidence="9">Lacks conserved residue(s) required for the propagation of feature annotation.</text>
</comment>
<reference evidence="11" key="1">
    <citation type="submission" date="2016-08" db="EMBL/GenBank/DDBJ databases">
        <authorList>
            <person name="Varghese N."/>
            <person name="Submissions Spin"/>
        </authorList>
    </citation>
    <scope>NUCLEOTIDE SEQUENCE [LARGE SCALE GENOMIC DNA]</scope>
    <source>
        <strain evidence="11">SGD-1123</strain>
    </source>
</reference>
<comment type="similarity">
    <text evidence="9">Belongs to the MscL family.</text>
</comment>
<name>A0A1C4AUW7_9BACI</name>
<keyword evidence="4 9" id="KW-0812">Transmembrane</keyword>
<organism evidence="10 11">
    <name type="scientific">[Bacillus] enclensis</name>
    <dbReference type="NCBI Taxonomy" id="1402860"/>
    <lineage>
        <taxon>Bacteria</taxon>
        <taxon>Bacillati</taxon>
        <taxon>Bacillota</taxon>
        <taxon>Bacilli</taxon>
        <taxon>Bacillales</taxon>
        <taxon>Bacillaceae</taxon>
        <taxon>Rossellomorea</taxon>
    </lineage>
</organism>
<dbReference type="GO" id="GO:0008381">
    <property type="term" value="F:mechanosensitive monoatomic ion channel activity"/>
    <property type="evidence" value="ECO:0007669"/>
    <property type="project" value="UniProtKB-UniRule"/>
</dbReference>
<dbReference type="Proteomes" id="UP000181997">
    <property type="component" value="Unassembled WGS sequence"/>
</dbReference>
<dbReference type="PANTHER" id="PTHR30266:SF2">
    <property type="entry name" value="LARGE-CONDUCTANCE MECHANOSENSITIVE CHANNEL"/>
    <property type="match status" value="1"/>
</dbReference>
<protein>
    <recommendedName>
        <fullName evidence="9">Large-conductance mechanosensitive channel</fullName>
    </recommendedName>
</protein>
<dbReference type="NCBIfam" id="TIGR00220">
    <property type="entry name" value="mscL"/>
    <property type="match status" value="1"/>
</dbReference>
<dbReference type="InterPro" id="IPR037673">
    <property type="entry name" value="MSC/AndL"/>
</dbReference>
<dbReference type="PRINTS" id="PR01264">
    <property type="entry name" value="MECHCHANNEL"/>
</dbReference>
<evidence type="ECO:0000256" key="8">
    <source>
        <dbReference type="ARBA" id="ARBA00023303"/>
    </source>
</evidence>
<evidence type="ECO:0000256" key="5">
    <source>
        <dbReference type="ARBA" id="ARBA00022989"/>
    </source>
</evidence>
<evidence type="ECO:0000256" key="9">
    <source>
        <dbReference type="HAMAP-Rule" id="MF_00115"/>
    </source>
</evidence>
<dbReference type="HAMAP" id="MF_00115">
    <property type="entry name" value="MscL"/>
    <property type="match status" value="1"/>
</dbReference>
<keyword evidence="3 9" id="KW-1003">Cell membrane</keyword>